<proteinExistence type="predicted"/>
<gene>
    <name evidence="1" type="ORF">HAX54_024843</name>
</gene>
<sequence>CNINTQLSDMMNPDRKAGRVTHAVWRLDEEYMARTPGCIRHTFVGCGASIAGRDDLNLVFEHQTFILTMFSATETANENRCTGQVFRLDKAQKRLPVLNINSPNAPEATRAQLTSFNSPLSNLMDCTVHGENQDDNIELPTSNYIVEKEQKKDMNLYKLKEASINFDLNSRSSYNI</sequence>
<dbReference type="Proteomes" id="UP000823775">
    <property type="component" value="Unassembled WGS sequence"/>
</dbReference>
<reference evidence="1 2" key="1">
    <citation type="journal article" date="2021" name="BMC Genomics">
        <title>Datura genome reveals duplications of psychoactive alkaloid biosynthetic genes and high mutation rate following tissue culture.</title>
        <authorList>
            <person name="Rajewski A."/>
            <person name="Carter-House D."/>
            <person name="Stajich J."/>
            <person name="Litt A."/>
        </authorList>
    </citation>
    <scope>NUCLEOTIDE SEQUENCE [LARGE SCALE GENOMIC DNA]</scope>
    <source>
        <strain evidence="1">AR-01</strain>
    </source>
</reference>
<keyword evidence="2" id="KW-1185">Reference proteome</keyword>
<protein>
    <submittedName>
        <fullName evidence="1">Uncharacterized protein</fullName>
    </submittedName>
</protein>
<accession>A0ABS8Y5T2</accession>
<name>A0ABS8Y5T2_DATST</name>
<dbReference type="EMBL" id="JACEIK010030113">
    <property type="protein sequence ID" value="MCE5166711.1"/>
    <property type="molecule type" value="Genomic_DNA"/>
</dbReference>
<feature type="non-terminal residue" evidence="1">
    <location>
        <position position="1"/>
    </location>
</feature>
<evidence type="ECO:0000313" key="2">
    <source>
        <dbReference type="Proteomes" id="UP000823775"/>
    </source>
</evidence>
<comment type="caution">
    <text evidence="1">The sequence shown here is derived from an EMBL/GenBank/DDBJ whole genome shotgun (WGS) entry which is preliminary data.</text>
</comment>
<evidence type="ECO:0000313" key="1">
    <source>
        <dbReference type="EMBL" id="MCE5166711.1"/>
    </source>
</evidence>
<organism evidence="1 2">
    <name type="scientific">Datura stramonium</name>
    <name type="common">Jimsonweed</name>
    <name type="synonym">Common thornapple</name>
    <dbReference type="NCBI Taxonomy" id="4076"/>
    <lineage>
        <taxon>Eukaryota</taxon>
        <taxon>Viridiplantae</taxon>
        <taxon>Streptophyta</taxon>
        <taxon>Embryophyta</taxon>
        <taxon>Tracheophyta</taxon>
        <taxon>Spermatophyta</taxon>
        <taxon>Magnoliopsida</taxon>
        <taxon>eudicotyledons</taxon>
        <taxon>Gunneridae</taxon>
        <taxon>Pentapetalae</taxon>
        <taxon>asterids</taxon>
        <taxon>lamiids</taxon>
        <taxon>Solanales</taxon>
        <taxon>Solanaceae</taxon>
        <taxon>Solanoideae</taxon>
        <taxon>Datureae</taxon>
        <taxon>Datura</taxon>
    </lineage>
</organism>